<dbReference type="SUPFAM" id="SSF51556">
    <property type="entry name" value="Metallo-dependent hydrolases"/>
    <property type="match status" value="1"/>
</dbReference>
<reference evidence="1" key="2">
    <citation type="submission" date="2021-11" db="EMBL/GenBank/DDBJ databases">
        <authorList>
            <person name="Gilroy R."/>
        </authorList>
    </citation>
    <scope>NUCLEOTIDE SEQUENCE</scope>
    <source>
        <strain evidence="1">150</strain>
    </source>
</reference>
<accession>A0A9E3ZQY0</accession>
<evidence type="ECO:0000313" key="2">
    <source>
        <dbReference type="Proteomes" id="UP000813384"/>
    </source>
</evidence>
<gene>
    <name evidence="1" type="ORF">K8V42_00305</name>
</gene>
<dbReference type="Proteomes" id="UP000813384">
    <property type="component" value="Unassembled WGS sequence"/>
</dbReference>
<comment type="caution">
    <text evidence="1">The sequence shown here is derived from an EMBL/GenBank/DDBJ whole genome shotgun (WGS) entry which is preliminary data.</text>
</comment>
<organism evidence="1 2">
    <name type="scientific">Enterococcus aquimarinus</name>
    <dbReference type="NCBI Taxonomy" id="328396"/>
    <lineage>
        <taxon>Bacteria</taxon>
        <taxon>Bacillati</taxon>
        <taxon>Bacillota</taxon>
        <taxon>Bacilli</taxon>
        <taxon>Lactobacillales</taxon>
        <taxon>Enterococcaceae</taxon>
        <taxon>Enterococcus</taxon>
    </lineage>
</organism>
<proteinExistence type="predicted"/>
<dbReference type="InterPro" id="IPR032466">
    <property type="entry name" value="Metal_Hydrolase"/>
</dbReference>
<evidence type="ECO:0000313" key="1">
    <source>
        <dbReference type="EMBL" id="MCC9272735.1"/>
    </source>
</evidence>
<dbReference type="InterPro" id="IPR011059">
    <property type="entry name" value="Metal-dep_hydrolase_composite"/>
</dbReference>
<dbReference type="AlphaFoldDB" id="A0A9E3ZQY0"/>
<name>A0A9E3ZQY0_9ENTE</name>
<dbReference type="GO" id="GO:0016810">
    <property type="term" value="F:hydrolase activity, acting on carbon-nitrogen (but not peptide) bonds"/>
    <property type="evidence" value="ECO:0007669"/>
    <property type="project" value="InterPro"/>
</dbReference>
<dbReference type="Gene3D" id="2.30.40.10">
    <property type="entry name" value="Urease, subunit C, domain 1"/>
    <property type="match status" value="1"/>
</dbReference>
<sequence>MAFGHDSLMDHWSLFGSGETYQKLNYFVQRFGYTDEWHLGQSLKYATGGLTSLTEEGCMQWPKVGDRANAILVDAVSSAHLIARKCPISTVISKGVVVHQVEMVQKGALR</sequence>
<reference evidence="1" key="1">
    <citation type="journal article" date="2021" name="PeerJ">
        <title>Extensive microbial diversity within the chicken gut microbiome revealed by metagenomics and culture.</title>
        <authorList>
            <person name="Gilroy R."/>
            <person name="Ravi A."/>
            <person name="Getino M."/>
            <person name="Pursley I."/>
            <person name="Horton D.L."/>
            <person name="Alikhan N.F."/>
            <person name="Baker D."/>
            <person name="Gharbi K."/>
            <person name="Hall N."/>
            <person name="Watson M."/>
            <person name="Adriaenssens E.M."/>
            <person name="Foster-Nyarko E."/>
            <person name="Jarju S."/>
            <person name="Secka A."/>
            <person name="Antonio M."/>
            <person name="Oren A."/>
            <person name="Chaudhuri R.R."/>
            <person name="La Ragione R."/>
            <person name="Hildebrand F."/>
            <person name="Pallen M.J."/>
        </authorList>
    </citation>
    <scope>NUCLEOTIDE SEQUENCE</scope>
    <source>
        <strain evidence="1">150</strain>
    </source>
</reference>
<dbReference type="Gene3D" id="3.20.20.140">
    <property type="entry name" value="Metal-dependent hydrolases"/>
    <property type="match status" value="1"/>
</dbReference>
<dbReference type="EMBL" id="JAJJVO010000005">
    <property type="protein sequence ID" value="MCC9272735.1"/>
    <property type="molecule type" value="Genomic_DNA"/>
</dbReference>
<protein>
    <submittedName>
        <fullName evidence="1">Uncharacterized protein</fullName>
    </submittedName>
</protein>